<organism evidence="9">
    <name type="scientific">marine metagenome</name>
    <dbReference type="NCBI Taxonomy" id="408172"/>
    <lineage>
        <taxon>unclassified sequences</taxon>
        <taxon>metagenomes</taxon>
        <taxon>ecological metagenomes</taxon>
    </lineage>
</organism>
<evidence type="ECO:0000256" key="6">
    <source>
        <dbReference type="ARBA" id="ARBA00022989"/>
    </source>
</evidence>
<dbReference type="PANTHER" id="PTHR11048:SF28">
    <property type="entry name" value="4-HYDROXYBENZOATE POLYPRENYLTRANSFERASE, MITOCHONDRIAL"/>
    <property type="match status" value="1"/>
</dbReference>
<evidence type="ECO:0000256" key="1">
    <source>
        <dbReference type="ARBA" id="ARBA00001946"/>
    </source>
</evidence>
<dbReference type="Gene3D" id="1.10.357.140">
    <property type="entry name" value="UbiA prenyltransferase"/>
    <property type="match status" value="1"/>
</dbReference>
<dbReference type="PANTHER" id="PTHR11048">
    <property type="entry name" value="PRENYLTRANSFERASES"/>
    <property type="match status" value="1"/>
</dbReference>
<comment type="similarity">
    <text evidence="3">Belongs to the UbiA prenyltransferase family.</text>
</comment>
<reference evidence="9" key="1">
    <citation type="submission" date="2018-05" db="EMBL/GenBank/DDBJ databases">
        <authorList>
            <person name="Lanie J.A."/>
            <person name="Ng W.-L."/>
            <person name="Kazmierczak K.M."/>
            <person name="Andrzejewski T.M."/>
            <person name="Davidsen T.M."/>
            <person name="Wayne K.J."/>
            <person name="Tettelin H."/>
            <person name="Glass J.I."/>
            <person name="Rusch D."/>
            <person name="Podicherti R."/>
            <person name="Tsui H.-C.T."/>
            <person name="Winkler M.E."/>
        </authorList>
    </citation>
    <scope>NUCLEOTIDE SEQUENCE</scope>
</reference>
<keyword evidence="7 8" id="KW-0472">Membrane</keyword>
<feature type="transmembrane region" description="Helical" evidence="8">
    <location>
        <begin position="158"/>
        <end position="184"/>
    </location>
</feature>
<accession>A0A381YUE1</accession>
<keyword evidence="5 8" id="KW-0812">Transmembrane</keyword>
<dbReference type="Gene3D" id="1.20.120.1780">
    <property type="entry name" value="UbiA prenyltransferase"/>
    <property type="match status" value="1"/>
</dbReference>
<dbReference type="Pfam" id="PF01040">
    <property type="entry name" value="UbiA"/>
    <property type="match status" value="1"/>
</dbReference>
<comment type="subcellular location">
    <subcellularLocation>
        <location evidence="2">Membrane</location>
        <topology evidence="2">Multi-pass membrane protein</topology>
    </subcellularLocation>
</comment>
<dbReference type="GO" id="GO:0016765">
    <property type="term" value="F:transferase activity, transferring alkyl or aryl (other than methyl) groups"/>
    <property type="evidence" value="ECO:0007669"/>
    <property type="project" value="InterPro"/>
</dbReference>
<evidence type="ECO:0000256" key="3">
    <source>
        <dbReference type="ARBA" id="ARBA00005985"/>
    </source>
</evidence>
<dbReference type="InterPro" id="IPR006371">
    <property type="entry name" value="Polyprenyltransferase_UbiA-li"/>
</dbReference>
<feature type="transmembrane region" description="Helical" evidence="8">
    <location>
        <begin position="205"/>
        <end position="226"/>
    </location>
</feature>
<feature type="transmembrane region" description="Helical" evidence="8">
    <location>
        <begin position="276"/>
        <end position="295"/>
    </location>
</feature>
<gene>
    <name evidence="9" type="ORF">METZ01_LOCUS133424</name>
</gene>
<sequence>MLFSLPFVLIGFVLADKEFGSEQMDIVWILIAAVGARGLALSLNRIIDRDIDAENPRTAARHLPSGTMSVKTAWILAGGFLSMLLLAAWSLNVVALQMAWLPVLAFVIYPYTKRISWICHFWVGLCLALAPAGAWVAIAADTHGWAAITGMLDGHTEFLWYPEVFFISFGVALWIAAFDINYALMDQDADRKQGVRSFPASYGHGATMSLSVALTIGWLACFLLTGMHDFTDRRFFRYTLWVPSAVVMALINIFVMTKGARDATESDEAMGRFQKTLFRASMLTGWALLASLMFVES</sequence>
<evidence type="ECO:0000313" key="9">
    <source>
        <dbReference type="EMBL" id="SVA80570.1"/>
    </source>
</evidence>
<dbReference type="GO" id="GO:0006744">
    <property type="term" value="P:ubiquinone biosynthetic process"/>
    <property type="evidence" value="ECO:0007669"/>
    <property type="project" value="TreeGrafter"/>
</dbReference>
<proteinExistence type="inferred from homology"/>
<dbReference type="AlphaFoldDB" id="A0A381YUE1"/>
<dbReference type="InterPro" id="IPR044878">
    <property type="entry name" value="UbiA_sf"/>
</dbReference>
<dbReference type="EMBL" id="UINC01019072">
    <property type="protein sequence ID" value="SVA80570.1"/>
    <property type="molecule type" value="Genomic_DNA"/>
</dbReference>
<evidence type="ECO:0008006" key="10">
    <source>
        <dbReference type="Google" id="ProtNLM"/>
    </source>
</evidence>
<evidence type="ECO:0000256" key="4">
    <source>
        <dbReference type="ARBA" id="ARBA00022679"/>
    </source>
</evidence>
<feature type="transmembrane region" description="Helical" evidence="8">
    <location>
        <begin position="68"/>
        <end position="88"/>
    </location>
</feature>
<evidence type="ECO:0000256" key="7">
    <source>
        <dbReference type="ARBA" id="ARBA00023136"/>
    </source>
</evidence>
<evidence type="ECO:0000256" key="5">
    <source>
        <dbReference type="ARBA" id="ARBA00022692"/>
    </source>
</evidence>
<comment type="cofactor">
    <cofactor evidence="1">
        <name>Mg(2+)</name>
        <dbReference type="ChEBI" id="CHEBI:18420"/>
    </cofactor>
</comment>
<keyword evidence="4" id="KW-0808">Transferase</keyword>
<protein>
    <recommendedName>
        <fullName evidence="10">4-hydroxybenzoate polyprenyltransferase</fullName>
    </recommendedName>
</protein>
<dbReference type="InterPro" id="IPR000537">
    <property type="entry name" value="UbiA_prenyltransferase"/>
</dbReference>
<feature type="transmembrane region" description="Helical" evidence="8">
    <location>
        <begin position="238"/>
        <end position="255"/>
    </location>
</feature>
<dbReference type="FunFam" id="1.10.357.140:FF:000008">
    <property type="entry name" value="4-hydroxybenzoate octaprenyltransferase"/>
    <property type="match status" value="1"/>
</dbReference>
<feature type="non-terminal residue" evidence="9">
    <location>
        <position position="297"/>
    </location>
</feature>
<dbReference type="NCBIfam" id="TIGR01475">
    <property type="entry name" value="ubiA_other"/>
    <property type="match status" value="1"/>
</dbReference>
<evidence type="ECO:0000256" key="8">
    <source>
        <dbReference type="SAM" id="Phobius"/>
    </source>
</evidence>
<dbReference type="GO" id="GO:0005886">
    <property type="term" value="C:plasma membrane"/>
    <property type="evidence" value="ECO:0007669"/>
    <property type="project" value="TreeGrafter"/>
</dbReference>
<dbReference type="InterPro" id="IPR039653">
    <property type="entry name" value="Prenyltransferase"/>
</dbReference>
<keyword evidence="6 8" id="KW-1133">Transmembrane helix</keyword>
<name>A0A381YUE1_9ZZZZ</name>
<evidence type="ECO:0000256" key="2">
    <source>
        <dbReference type="ARBA" id="ARBA00004141"/>
    </source>
</evidence>
<feature type="transmembrane region" description="Helical" evidence="8">
    <location>
        <begin position="119"/>
        <end position="138"/>
    </location>
</feature>
<dbReference type="CDD" id="cd13959">
    <property type="entry name" value="PT_UbiA_COQ2"/>
    <property type="match status" value="1"/>
</dbReference>